<dbReference type="OrthoDB" id="8054392at2759"/>
<reference evidence="2" key="1">
    <citation type="submission" date="2022-07" db="EMBL/GenBank/DDBJ databases">
        <authorList>
            <person name="Trinca V."/>
            <person name="Uliana J.V.C."/>
            <person name="Torres T.T."/>
            <person name="Ward R.J."/>
            <person name="Monesi N."/>
        </authorList>
    </citation>
    <scope>NUCLEOTIDE SEQUENCE</scope>
    <source>
        <strain evidence="2">HSMRA1968</strain>
        <tissue evidence="2">Whole embryos</tissue>
    </source>
</reference>
<feature type="region of interest" description="Disordered" evidence="1">
    <location>
        <begin position="73"/>
        <end position="103"/>
    </location>
</feature>
<evidence type="ECO:0000256" key="1">
    <source>
        <dbReference type="SAM" id="MobiDB-lite"/>
    </source>
</evidence>
<accession>A0A9Q0MLW6</accession>
<keyword evidence="3" id="KW-1185">Reference proteome</keyword>
<dbReference type="EMBL" id="WJQU01001753">
    <property type="protein sequence ID" value="KAJ6633750.1"/>
    <property type="molecule type" value="Genomic_DNA"/>
</dbReference>
<protein>
    <submittedName>
        <fullName evidence="2">Uncharacterized protein</fullName>
    </submittedName>
</protein>
<evidence type="ECO:0000313" key="2">
    <source>
        <dbReference type="EMBL" id="KAJ6633750.1"/>
    </source>
</evidence>
<organism evidence="2 3">
    <name type="scientific">Pseudolycoriella hygida</name>
    <dbReference type="NCBI Taxonomy" id="35572"/>
    <lineage>
        <taxon>Eukaryota</taxon>
        <taxon>Metazoa</taxon>
        <taxon>Ecdysozoa</taxon>
        <taxon>Arthropoda</taxon>
        <taxon>Hexapoda</taxon>
        <taxon>Insecta</taxon>
        <taxon>Pterygota</taxon>
        <taxon>Neoptera</taxon>
        <taxon>Endopterygota</taxon>
        <taxon>Diptera</taxon>
        <taxon>Nematocera</taxon>
        <taxon>Sciaroidea</taxon>
        <taxon>Sciaridae</taxon>
        <taxon>Pseudolycoriella</taxon>
    </lineage>
</organism>
<sequence>MFSGYFVQHIDIVVAFEFEVPEPHLSGSNVKTPVRQCPLEKSALKSLNQLDVLLNNNPITLTWVSGHSGIKGDEEAGSMTKMQKNDLKKAPATHGIPYRTQNQ</sequence>
<dbReference type="Proteomes" id="UP001151699">
    <property type="component" value="Unassembled WGS sequence"/>
</dbReference>
<name>A0A9Q0MLW6_9DIPT</name>
<dbReference type="SUPFAM" id="SSF53098">
    <property type="entry name" value="Ribonuclease H-like"/>
    <property type="match status" value="1"/>
</dbReference>
<dbReference type="InterPro" id="IPR012337">
    <property type="entry name" value="RNaseH-like_sf"/>
</dbReference>
<evidence type="ECO:0000313" key="3">
    <source>
        <dbReference type="Proteomes" id="UP001151699"/>
    </source>
</evidence>
<comment type="caution">
    <text evidence="2">The sequence shown here is derived from an EMBL/GenBank/DDBJ whole genome shotgun (WGS) entry which is preliminary data.</text>
</comment>
<dbReference type="AlphaFoldDB" id="A0A9Q0MLW6"/>
<gene>
    <name evidence="2" type="ORF">Bhyg_16220</name>
</gene>
<proteinExistence type="predicted"/>